<dbReference type="RefSeq" id="WP_117456440.1">
    <property type="nucleotide sequence ID" value="NZ_JACRTP010000001.1"/>
</dbReference>
<sequence>MPENKTALVILAGGKSSRMGREKSDLILNGNTFLEIQIEKGKQLGIKKIYISGYKGVRCTEEIVMDRIKNRGPLGGLEACFRKASEEGFSHCLVLGVDTPLVPKEELKSLVDKAQKESENRVVLLRHAEKEESLMSVYESSLYQEIAQFLETGQASVFRFLNQVGYDCYDTQAEEWYFTNINEPDVYQEICKKEQKI</sequence>
<keyword evidence="3" id="KW-0479">Metal-binding</keyword>
<dbReference type="GO" id="GO:0016779">
    <property type="term" value="F:nucleotidyltransferase activity"/>
    <property type="evidence" value="ECO:0007669"/>
    <property type="project" value="UniProtKB-KW"/>
</dbReference>
<evidence type="ECO:0000313" key="10">
    <source>
        <dbReference type="Proteomes" id="UP000661649"/>
    </source>
</evidence>
<evidence type="ECO:0000259" key="8">
    <source>
        <dbReference type="Pfam" id="PF12804"/>
    </source>
</evidence>
<keyword evidence="6" id="KW-0342">GTP-binding</keyword>
<evidence type="ECO:0000256" key="2">
    <source>
        <dbReference type="ARBA" id="ARBA00022679"/>
    </source>
</evidence>
<organism evidence="9 10">
    <name type="scientific">Blautia stercoris</name>
    <dbReference type="NCBI Taxonomy" id="871664"/>
    <lineage>
        <taxon>Bacteria</taxon>
        <taxon>Bacillati</taxon>
        <taxon>Bacillota</taxon>
        <taxon>Clostridia</taxon>
        <taxon>Lachnospirales</taxon>
        <taxon>Lachnospiraceae</taxon>
        <taxon>Blautia</taxon>
    </lineage>
</organism>
<evidence type="ECO:0000313" key="9">
    <source>
        <dbReference type="EMBL" id="MBC8627030.1"/>
    </source>
</evidence>
<dbReference type="Pfam" id="PF12804">
    <property type="entry name" value="NTP_transf_3"/>
    <property type="match status" value="1"/>
</dbReference>
<evidence type="ECO:0000256" key="3">
    <source>
        <dbReference type="ARBA" id="ARBA00022723"/>
    </source>
</evidence>
<keyword evidence="9" id="KW-0548">Nucleotidyltransferase</keyword>
<proteinExistence type="predicted"/>
<evidence type="ECO:0000256" key="7">
    <source>
        <dbReference type="ARBA" id="ARBA00023150"/>
    </source>
</evidence>
<gene>
    <name evidence="9" type="ORF">H8712_00055</name>
</gene>
<evidence type="ECO:0000256" key="6">
    <source>
        <dbReference type="ARBA" id="ARBA00023134"/>
    </source>
</evidence>
<dbReference type="SUPFAM" id="SSF53448">
    <property type="entry name" value="Nucleotide-diphospho-sugar transferases"/>
    <property type="match status" value="1"/>
</dbReference>
<dbReference type="InterPro" id="IPR025877">
    <property type="entry name" value="MobA-like_NTP_Trfase"/>
</dbReference>
<dbReference type="PANTHER" id="PTHR19136">
    <property type="entry name" value="MOLYBDENUM COFACTOR GUANYLYLTRANSFERASE"/>
    <property type="match status" value="1"/>
</dbReference>
<name>A0ABR7P853_9FIRM</name>
<dbReference type="CDD" id="cd02503">
    <property type="entry name" value="MobA"/>
    <property type="match status" value="1"/>
</dbReference>
<dbReference type="EMBL" id="JACRTP010000001">
    <property type="protein sequence ID" value="MBC8627030.1"/>
    <property type="molecule type" value="Genomic_DNA"/>
</dbReference>
<dbReference type="Gene3D" id="3.90.550.10">
    <property type="entry name" value="Spore Coat Polysaccharide Biosynthesis Protein SpsA, Chain A"/>
    <property type="match status" value="1"/>
</dbReference>
<keyword evidence="1" id="KW-0963">Cytoplasm</keyword>
<dbReference type="Proteomes" id="UP000661649">
    <property type="component" value="Unassembled WGS sequence"/>
</dbReference>
<protein>
    <submittedName>
        <fullName evidence="9">Molybdenum cofactor guanylyltransferase</fullName>
    </submittedName>
</protein>
<dbReference type="InterPro" id="IPR029044">
    <property type="entry name" value="Nucleotide-diphossugar_trans"/>
</dbReference>
<evidence type="ECO:0000256" key="1">
    <source>
        <dbReference type="ARBA" id="ARBA00022490"/>
    </source>
</evidence>
<evidence type="ECO:0000256" key="4">
    <source>
        <dbReference type="ARBA" id="ARBA00022741"/>
    </source>
</evidence>
<evidence type="ECO:0000256" key="5">
    <source>
        <dbReference type="ARBA" id="ARBA00022842"/>
    </source>
</evidence>
<dbReference type="PANTHER" id="PTHR19136:SF81">
    <property type="entry name" value="MOLYBDENUM COFACTOR GUANYLYLTRANSFERASE"/>
    <property type="match status" value="1"/>
</dbReference>
<keyword evidence="7" id="KW-0501">Molybdenum cofactor biosynthesis</keyword>
<keyword evidence="5" id="KW-0460">Magnesium</keyword>
<comment type="caution">
    <text evidence="9">The sequence shown here is derived from an EMBL/GenBank/DDBJ whole genome shotgun (WGS) entry which is preliminary data.</text>
</comment>
<keyword evidence="10" id="KW-1185">Reference proteome</keyword>
<keyword evidence="2" id="KW-0808">Transferase</keyword>
<reference evidence="9 10" key="1">
    <citation type="submission" date="2020-08" db="EMBL/GenBank/DDBJ databases">
        <title>Genome public.</title>
        <authorList>
            <person name="Liu C."/>
            <person name="Sun Q."/>
        </authorList>
    </citation>
    <scope>NUCLEOTIDE SEQUENCE [LARGE SCALE GENOMIC DNA]</scope>
    <source>
        <strain evidence="9 10">3_YM_SP_D4_24.mj</strain>
    </source>
</reference>
<keyword evidence="4" id="KW-0547">Nucleotide-binding</keyword>
<feature type="domain" description="MobA-like NTP transferase" evidence="8">
    <location>
        <begin position="9"/>
        <end position="160"/>
    </location>
</feature>
<dbReference type="InterPro" id="IPR013482">
    <property type="entry name" value="Molybde_CF_guanTrfase"/>
</dbReference>
<accession>A0ABR7P853</accession>